<reference evidence="1" key="1">
    <citation type="journal article" date="2023" name="Front. Mar. Sci.">
        <title>A new Merluccius polli reference genome to investigate the effects of global change in West African waters.</title>
        <authorList>
            <person name="Mateo J.L."/>
            <person name="Blanco-Fernandez C."/>
            <person name="Garcia-Vazquez E."/>
            <person name="Machado-Schiaffino G."/>
        </authorList>
    </citation>
    <scope>NUCLEOTIDE SEQUENCE</scope>
    <source>
        <strain evidence="1">C29</strain>
        <tissue evidence="1">Fin</tissue>
    </source>
</reference>
<keyword evidence="2" id="KW-1185">Reference proteome</keyword>
<sequence length="75" mass="8764">MGKARDVVKVTLRHNPSLDKTPELIFDLLKQHFGELTYSSMPMADFYNTRPLQYEGVMEYWIRLNNAIDIADECL</sequence>
<proteinExistence type="predicted"/>
<name>A0AA47P462_MERPO</name>
<dbReference type="Proteomes" id="UP001174136">
    <property type="component" value="Unassembled WGS sequence"/>
</dbReference>
<evidence type="ECO:0000313" key="1">
    <source>
        <dbReference type="EMBL" id="KAK0147695.1"/>
    </source>
</evidence>
<protein>
    <submittedName>
        <fullName evidence="1">Uncharacterized protein</fullName>
    </submittedName>
</protein>
<comment type="caution">
    <text evidence="1">The sequence shown here is derived from an EMBL/GenBank/DDBJ whole genome shotgun (WGS) entry which is preliminary data.</text>
</comment>
<dbReference type="AlphaFoldDB" id="A0AA47P462"/>
<gene>
    <name evidence="1" type="ORF">N1851_012829</name>
</gene>
<accession>A0AA47P462</accession>
<organism evidence="1 2">
    <name type="scientific">Merluccius polli</name>
    <name type="common">Benguela hake</name>
    <name type="synonym">Merluccius cadenati</name>
    <dbReference type="NCBI Taxonomy" id="89951"/>
    <lineage>
        <taxon>Eukaryota</taxon>
        <taxon>Metazoa</taxon>
        <taxon>Chordata</taxon>
        <taxon>Craniata</taxon>
        <taxon>Vertebrata</taxon>
        <taxon>Euteleostomi</taxon>
        <taxon>Actinopterygii</taxon>
        <taxon>Neopterygii</taxon>
        <taxon>Teleostei</taxon>
        <taxon>Neoteleostei</taxon>
        <taxon>Acanthomorphata</taxon>
        <taxon>Zeiogadaria</taxon>
        <taxon>Gadariae</taxon>
        <taxon>Gadiformes</taxon>
        <taxon>Gadoidei</taxon>
        <taxon>Merlucciidae</taxon>
        <taxon>Merluccius</taxon>
    </lineage>
</organism>
<dbReference type="EMBL" id="JAOPHQ010002286">
    <property type="protein sequence ID" value="KAK0147695.1"/>
    <property type="molecule type" value="Genomic_DNA"/>
</dbReference>
<evidence type="ECO:0000313" key="2">
    <source>
        <dbReference type="Proteomes" id="UP001174136"/>
    </source>
</evidence>